<organism evidence="2 3">
    <name type="scientific">Desulfocurvibacter africanus subsp. africanus str. Walvis Bay</name>
    <dbReference type="NCBI Taxonomy" id="690850"/>
    <lineage>
        <taxon>Bacteria</taxon>
        <taxon>Pseudomonadati</taxon>
        <taxon>Thermodesulfobacteriota</taxon>
        <taxon>Desulfovibrionia</taxon>
        <taxon>Desulfovibrionales</taxon>
        <taxon>Desulfovibrionaceae</taxon>
        <taxon>Desulfocurvibacter</taxon>
    </lineage>
</organism>
<gene>
    <name evidence="2" type="ORF">Desaf_0198</name>
</gene>
<sequence length="201" mass="22740">MRIPANEPCYARPRKGFQPTRLVVLLLLSVLLASACGLKEPPLPEAMVPPETWGIEPIGLFVQEWGQRSEFRYHVTDPEAALAFMSRPVKAILVREKSGERYELPMPVRTGNQELLELNPAPWRVYYMSFRHVIFPIRVGESMSLIIGNMRVQGLEARDFNDLPPGLDSPEQPVAAPEDTIHMPGDEPNKPFFSDTFEEAE</sequence>
<dbReference type="Proteomes" id="UP000007844">
    <property type="component" value="Chromosome"/>
</dbReference>
<reference evidence="2 3" key="1">
    <citation type="journal article" date="2011" name="J. Bacteriol.">
        <title>Genome sequence of the mercury-methylating and pleomorphic Desulfovibrio africanus Strain Walvis Bay.</title>
        <authorList>
            <person name="Brown S.D."/>
            <person name="Wall J.D."/>
            <person name="Kucken A.M."/>
            <person name="Gilmour C.C."/>
            <person name="Podar M."/>
            <person name="Brandt C.C."/>
            <person name="Teshima H."/>
            <person name="Detter J.C."/>
            <person name="Han C.S."/>
            <person name="Land M.L."/>
            <person name="Lucas S."/>
            <person name="Han J."/>
            <person name="Pennacchio L."/>
            <person name="Nolan M."/>
            <person name="Pitluck S."/>
            <person name="Woyke T."/>
            <person name="Goodwin L."/>
            <person name="Palumbo A.V."/>
            <person name="Elias D.A."/>
        </authorList>
    </citation>
    <scope>NUCLEOTIDE SEQUENCE [LARGE SCALE GENOMIC DNA]</scope>
    <source>
        <strain evidence="2 3">Walvis Bay</strain>
    </source>
</reference>
<feature type="compositionally biased region" description="Basic and acidic residues" evidence="1">
    <location>
        <begin position="179"/>
        <end position="189"/>
    </location>
</feature>
<dbReference type="EMBL" id="CP003221">
    <property type="protein sequence ID" value="EGJ48558.1"/>
    <property type="molecule type" value="Genomic_DNA"/>
</dbReference>
<dbReference type="eggNOG" id="ENOG50334KB">
    <property type="taxonomic scope" value="Bacteria"/>
</dbReference>
<evidence type="ECO:0000313" key="2">
    <source>
        <dbReference type="EMBL" id="EGJ48558.1"/>
    </source>
</evidence>
<dbReference type="STRING" id="690850.Desaf_0198"/>
<dbReference type="KEGG" id="daf:Desaf_0198"/>
<protein>
    <submittedName>
        <fullName evidence="2">Uncharacterized protein</fullName>
    </submittedName>
</protein>
<dbReference type="HOGENOM" id="CLU_1358596_0_0_7"/>
<accession>F3YVG6</accession>
<dbReference type="AlphaFoldDB" id="F3YVG6"/>
<evidence type="ECO:0000256" key="1">
    <source>
        <dbReference type="SAM" id="MobiDB-lite"/>
    </source>
</evidence>
<keyword evidence="3" id="KW-1185">Reference proteome</keyword>
<dbReference type="RefSeq" id="WP_014258423.1">
    <property type="nucleotide sequence ID" value="NC_016629.1"/>
</dbReference>
<evidence type="ECO:0000313" key="3">
    <source>
        <dbReference type="Proteomes" id="UP000007844"/>
    </source>
</evidence>
<name>F3YVG6_DESAF</name>
<proteinExistence type="predicted"/>
<feature type="region of interest" description="Disordered" evidence="1">
    <location>
        <begin position="162"/>
        <end position="201"/>
    </location>
</feature>